<reference evidence="2 3" key="1">
    <citation type="submission" date="2024-01" db="EMBL/GenBank/DDBJ databases">
        <title>Complete Genome Sequence of Alkalicoccus halolimnae BZ-SZ-XJ29T, a Moderately Halophilic Bacterium Isolated from a Salt Lake.</title>
        <authorList>
            <person name="Zhao B."/>
        </authorList>
    </citation>
    <scope>NUCLEOTIDE SEQUENCE [LARGE SCALE GENOMIC DNA]</scope>
    <source>
        <strain evidence="2 3">BZ-SZ-XJ29</strain>
    </source>
</reference>
<accession>A0A5C7FD32</accession>
<sequence length="248" mass="27140">MKHSYGTDVGRVRSLNEDSAAVVSGVDNQILAVVADGMGGHQAGDTASRLACEAVVQNFEKMTLEMKQQEAARWFTETAEEANRLLFNTQKSDRAYSGMGTTLTAAVCDENFVAFVNVGDSRLYHISEDKINQISEDHSLVEELVRQGQLTKSEAEVHPKKNILTRALGTERNVDCDTGIFHWSTGDIVLLCTDGLTNKLSDKEILETIMGQEQLEAAPRALIERANERGGEDNITAAVVLLEDVKPS</sequence>
<dbReference type="OrthoDB" id="9801841at2"/>
<dbReference type="InterPro" id="IPR015655">
    <property type="entry name" value="PP2C"/>
</dbReference>
<dbReference type="Pfam" id="PF13672">
    <property type="entry name" value="PP2C_2"/>
    <property type="match status" value="1"/>
</dbReference>
<dbReference type="NCBIfam" id="NF033484">
    <property type="entry name" value="Stp1_PP2C_phos"/>
    <property type="match status" value="1"/>
</dbReference>
<feature type="domain" description="PPM-type phosphatase" evidence="1">
    <location>
        <begin position="2"/>
        <end position="242"/>
    </location>
</feature>
<dbReference type="Gene3D" id="3.60.40.10">
    <property type="entry name" value="PPM-type phosphatase domain"/>
    <property type="match status" value="1"/>
</dbReference>
<dbReference type="AlphaFoldDB" id="A0A5C7FD32"/>
<dbReference type="CDD" id="cd00143">
    <property type="entry name" value="PP2Cc"/>
    <property type="match status" value="1"/>
</dbReference>
<gene>
    <name evidence="2" type="ORF">FTX54_009530</name>
</gene>
<evidence type="ECO:0000313" key="2">
    <source>
        <dbReference type="EMBL" id="WWD78672.1"/>
    </source>
</evidence>
<protein>
    <submittedName>
        <fullName evidence="2">Stp1/IreP family PP2C-type Ser/Thr phosphatase</fullName>
    </submittedName>
</protein>
<dbReference type="Proteomes" id="UP000321816">
    <property type="component" value="Chromosome"/>
</dbReference>
<dbReference type="GO" id="GO:0004722">
    <property type="term" value="F:protein serine/threonine phosphatase activity"/>
    <property type="evidence" value="ECO:0007669"/>
    <property type="project" value="InterPro"/>
</dbReference>
<dbReference type="InterPro" id="IPR001932">
    <property type="entry name" value="PPM-type_phosphatase-like_dom"/>
</dbReference>
<organism evidence="2 3">
    <name type="scientific">Alkalicoccus halolimnae</name>
    <dbReference type="NCBI Taxonomy" id="1667239"/>
    <lineage>
        <taxon>Bacteria</taxon>
        <taxon>Bacillati</taxon>
        <taxon>Bacillota</taxon>
        <taxon>Bacilli</taxon>
        <taxon>Bacillales</taxon>
        <taxon>Bacillaceae</taxon>
        <taxon>Alkalicoccus</taxon>
    </lineage>
</organism>
<dbReference type="KEGG" id="ahal:FTX54_009530"/>
<dbReference type="PROSITE" id="PS51746">
    <property type="entry name" value="PPM_2"/>
    <property type="match status" value="1"/>
</dbReference>
<dbReference type="SMART" id="SM00332">
    <property type="entry name" value="PP2Cc"/>
    <property type="match status" value="1"/>
</dbReference>
<name>A0A5C7FD32_9BACI</name>
<evidence type="ECO:0000313" key="3">
    <source>
        <dbReference type="Proteomes" id="UP000321816"/>
    </source>
</evidence>
<dbReference type="SUPFAM" id="SSF81606">
    <property type="entry name" value="PP2C-like"/>
    <property type="match status" value="1"/>
</dbReference>
<dbReference type="InterPro" id="IPR036457">
    <property type="entry name" value="PPM-type-like_dom_sf"/>
</dbReference>
<proteinExistence type="predicted"/>
<dbReference type="EMBL" id="CP144914">
    <property type="protein sequence ID" value="WWD78672.1"/>
    <property type="molecule type" value="Genomic_DNA"/>
</dbReference>
<dbReference type="SMART" id="SM00331">
    <property type="entry name" value="PP2C_SIG"/>
    <property type="match status" value="1"/>
</dbReference>
<dbReference type="PANTHER" id="PTHR47992">
    <property type="entry name" value="PROTEIN PHOSPHATASE"/>
    <property type="match status" value="1"/>
</dbReference>
<evidence type="ECO:0000259" key="1">
    <source>
        <dbReference type="PROSITE" id="PS51746"/>
    </source>
</evidence>
<keyword evidence="3" id="KW-1185">Reference proteome</keyword>
<dbReference type="RefSeq" id="WP_147802366.1">
    <property type="nucleotide sequence ID" value="NZ_CP144914.1"/>
</dbReference>